<name>A0A7M7P900_STRPU</name>
<dbReference type="RefSeq" id="XP_030846911.1">
    <property type="nucleotide sequence ID" value="XM_030991051.1"/>
</dbReference>
<keyword evidence="3" id="KW-1185">Reference proteome</keyword>
<feature type="compositionally biased region" description="Polar residues" evidence="1">
    <location>
        <begin position="110"/>
        <end position="131"/>
    </location>
</feature>
<evidence type="ECO:0000313" key="2">
    <source>
        <dbReference type="EnsemblMetazoa" id="XP_030846911"/>
    </source>
</evidence>
<feature type="compositionally biased region" description="Polar residues" evidence="1">
    <location>
        <begin position="29"/>
        <end position="75"/>
    </location>
</feature>
<dbReference type="InParanoid" id="A0A7M7P900"/>
<protein>
    <submittedName>
        <fullName evidence="2">Uncharacterized protein</fullName>
    </submittedName>
</protein>
<organism evidence="2 3">
    <name type="scientific">Strongylocentrotus purpuratus</name>
    <name type="common">Purple sea urchin</name>
    <dbReference type="NCBI Taxonomy" id="7668"/>
    <lineage>
        <taxon>Eukaryota</taxon>
        <taxon>Metazoa</taxon>
        <taxon>Echinodermata</taxon>
        <taxon>Eleutherozoa</taxon>
        <taxon>Echinozoa</taxon>
        <taxon>Echinoidea</taxon>
        <taxon>Euechinoidea</taxon>
        <taxon>Echinacea</taxon>
        <taxon>Camarodonta</taxon>
        <taxon>Echinidea</taxon>
        <taxon>Strongylocentrotidae</taxon>
        <taxon>Strongylocentrotus</taxon>
    </lineage>
</organism>
<dbReference type="EnsemblMetazoa" id="XM_030991051">
    <property type="protein sequence ID" value="XP_030846911"/>
    <property type="gene ID" value="LOC105446939"/>
</dbReference>
<accession>A0A7M7P900</accession>
<dbReference type="GeneID" id="105446939"/>
<evidence type="ECO:0000256" key="1">
    <source>
        <dbReference type="SAM" id="MobiDB-lite"/>
    </source>
</evidence>
<dbReference type="Proteomes" id="UP000007110">
    <property type="component" value="Unassembled WGS sequence"/>
</dbReference>
<evidence type="ECO:0000313" key="3">
    <source>
        <dbReference type="Proteomes" id="UP000007110"/>
    </source>
</evidence>
<feature type="region of interest" description="Disordered" evidence="1">
    <location>
        <begin position="1"/>
        <end position="165"/>
    </location>
</feature>
<dbReference type="KEGG" id="spu:105446939"/>
<reference evidence="3" key="1">
    <citation type="submission" date="2015-02" db="EMBL/GenBank/DDBJ databases">
        <title>Genome sequencing for Strongylocentrotus purpuratus.</title>
        <authorList>
            <person name="Murali S."/>
            <person name="Liu Y."/>
            <person name="Vee V."/>
            <person name="English A."/>
            <person name="Wang M."/>
            <person name="Skinner E."/>
            <person name="Han Y."/>
            <person name="Muzny D.M."/>
            <person name="Worley K.C."/>
            <person name="Gibbs R.A."/>
        </authorList>
    </citation>
    <scope>NUCLEOTIDE SEQUENCE</scope>
</reference>
<sequence length="187" mass="20640">MQGPSEKNIPNFNKRKRPCQALYAFPGKGSQNTDSGGTPSSAPYIQHQQTFSGSNQYTGHGTNDGWQGANNSVSHLPSGEGRTGGWQGTNKSVHQRTNTTSNRPWAPSLPYQQSNQHNMNQGPPQQQSGNMKQLLRPWQQKYNEPSPAKTYRPSASPAVQSSNVQSAQRYVVGDYSEACRHCLKYCL</sequence>
<feature type="compositionally biased region" description="Polar residues" evidence="1">
    <location>
        <begin position="88"/>
        <end position="103"/>
    </location>
</feature>
<reference evidence="2" key="2">
    <citation type="submission" date="2021-01" db="UniProtKB">
        <authorList>
            <consortium name="EnsemblMetazoa"/>
        </authorList>
    </citation>
    <scope>IDENTIFICATION</scope>
</reference>
<dbReference type="AlphaFoldDB" id="A0A7M7P900"/>
<proteinExistence type="predicted"/>